<feature type="transmembrane region" description="Helical" evidence="6">
    <location>
        <begin position="65"/>
        <end position="82"/>
    </location>
</feature>
<reference evidence="7 8" key="1">
    <citation type="submission" date="2019-06" db="EMBL/GenBank/DDBJ databases">
        <title>Genome sequence of Litorilinea aerophila BAA-2444.</title>
        <authorList>
            <person name="Maclea K.S."/>
            <person name="Maurais E.G."/>
            <person name="Iannazzi L.C."/>
        </authorList>
    </citation>
    <scope>NUCLEOTIDE SEQUENCE [LARGE SCALE GENOMIC DNA]</scope>
    <source>
        <strain evidence="7 8">ATCC BAA-2444</strain>
    </source>
</reference>
<dbReference type="InParanoid" id="A0A540VIC9"/>
<proteinExistence type="inferred from homology"/>
<evidence type="ECO:0000256" key="3">
    <source>
        <dbReference type="ARBA" id="ARBA00022692"/>
    </source>
</evidence>
<evidence type="ECO:0000256" key="1">
    <source>
        <dbReference type="ARBA" id="ARBA00004141"/>
    </source>
</evidence>
<evidence type="ECO:0000313" key="8">
    <source>
        <dbReference type="Proteomes" id="UP000317371"/>
    </source>
</evidence>
<evidence type="ECO:0000256" key="5">
    <source>
        <dbReference type="ARBA" id="ARBA00023136"/>
    </source>
</evidence>
<evidence type="ECO:0000256" key="2">
    <source>
        <dbReference type="ARBA" id="ARBA00005268"/>
    </source>
</evidence>
<feature type="transmembrane region" description="Helical" evidence="6">
    <location>
        <begin position="41"/>
        <end position="59"/>
    </location>
</feature>
<accession>A0A540VIC9</accession>
<dbReference type="EMBL" id="VIGC01000008">
    <property type="protein sequence ID" value="TQE96441.1"/>
    <property type="molecule type" value="Genomic_DNA"/>
</dbReference>
<dbReference type="OrthoDB" id="9791807at2"/>
<dbReference type="Pfam" id="PF03649">
    <property type="entry name" value="UPF0014"/>
    <property type="match status" value="1"/>
</dbReference>
<dbReference type="InterPro" id="IPR005226">
    <property type="entry name" value="UPF0014_fam"/>
</dbReference>
<dbReference type="RefSeq" id="WP_141609586.1">
    <property type="nucleotide sequence ID" value="NZ_VIGC02000008.1"/>
</dbReference>
<dbReference type="Proteomes" id="UP000317371">
    <property type="component" value="Unassembled WGS sequence"/>
</dbReference>
<dbReference type="AlphaFoldDB" id="A0A540VIC9"/>
<keyword evidence="5 6" id="KW-0472">Membrane</keyword>
<feature type="transmembrane region" description="Helical" evidence="6">
    <location>
        <begin position="124"/>
        <end position="145"/>
    </location>
</feature>
<feature type="transmembrane region" description="Helical" evidence="6">
    <location>
        <begin position="94"/>
        <end position="118"/>
    </location>
</feature>
<evidence type="ECO:0000256" key="4">
    <source>
        <dbReference type="ARBA" id="ARBA00022989"/>
    </source>
</evidence>
<gene>
    <name evidence="7" type="primary">fetB</name>
    <name evidence="7" type="ORF">FKZ61_08105</name>
</gene>
<sequence length="265" mass="28087">MLDFFWAIDFPRVLASIALVALAGLLGYWQRAGLGQDLVMATVRSFVQLIAIGYALDLIFAQESVGWTLFLIVVMLAVAAYTSAQRGSGIPNTLFITSASIGVGTLLTIGLLVALGIFRFVPQLIIPVAGMVIGNTMTTCSLVMARLRDDVVEQRLQIETALALGATSRQAVQPILRRSIRAAMLPVIDTTKTVGLIKLPGAMTGMILAGASPLEAVQLQIIVMYMLVGATAFTALAAAFLTARVFFTPAHQLRLPAALTPAGEA</sequence>
<keyword evidence="8" id="KW-1185">Reference proteome</keyword>
<name>A0A540VIC9_9CHLR</name>
<dbReference type="PANTHER" id="PTHR30028:SF0">
    <property type="entry name" value="PROTEIN ALUMINUM SENSITIVE 3"/>
    <property type="match status" value="1"/>
</dbReference>
<protein>
    <submittedName>
        <fullName evidence="7">Iron export ABC transporter permease subunit FetB</fullName>
    </submittedName>
</protein>
<dbReference type="FunCoup" id="A0A540VIC9">
    <property type="interactions" value="87"/>
</dbReference>
<organism evidence="7 8">
    <name type="scientific">Litorilinea aerophila</name>
    <dbReference type="NCBI Taxonomy" id="1204385"/>
    <lineage>
        <taxon>Bacteria</taxon>
        <taxon>Bacillati</taxon>
        <taxon>Chloroflexota</taxon>
        <taxon>Caldilineae</taxon>
        <taxon>Caldilineales</taxon>
        <taxon>Caldilineaceae</taxon>
        <taxon>Litorilinea</taxon>
    </lineage>
</organism>
<keyword evidence="3 6" id="KW-0812">Transmembrane</keyword>
<comment type="similarity">
    <text evidence="2">Belongs to the UPF0014 family.</text>
</comment>
<comment type="subcellular location">
    <subcellularLocation>
        <location evidence="1">Membrane</location>
        <topology evidence="1">Multi-pass membrane protein</topology>
    </subcellularLocation>
</comment>
<feature type="transmembrane region" description="Helical" evidence="6">
    <location>
        <begin position="222"/>
        <end position="247"/>
    </location>
</feature>
<comment type="caution">
    <text evidence="7">The sequence shown here is derived from an EMBL/GenBank/DDBJ whole genome shotgun (WGS) entry which is preliminary data.</text>
</comment>
<dbReference type="PANTHER" id="PTHR30028">
    <property type="entry name" value="UPF0014 INNER MEMBRANE PROTEIN YBBM-RELATED"/>
    <property type="match status" value="1"/>
</dbReference>
<evidence type="ECO:0000313" key="7">
    <source>
        <dbReference type="EMBL" id="TQE96441.1"/>
    </source>
</evidence>
<dbReference type="GO" id="GO:0005886">
    <property type="term" value="C:plasma membrane"/>
    <property type="evidence" value="ECO:0007669"/>
    <property type="project" value="TreeGrafter"/>
</dbReference>
<evidence type="ECO:0000256" key="6">
    <source>
        <dbReference type="SAM" id="Phobius"/>
    </source>
</evidence>
<keyword evidence="4 6" id="KW-1133">Transmembrane helix</keyword>
<feature type="transmembrane region" description="Helical" evidence="6">
    <location>
        <begin position="12"/>
        <end position="29"/>
    </location>
</feature>